<evidence type="ECO:0000313" key="1">
    <source>
        <dbReference type="EMBL" id="MBA9065698.1"/>
    </source>
</evidence>
<dbReference type="EMBL" id="JACJIM010000009">
    <property type="protein sequence ID" value="MBA9065698.1"/>
    <property type="molecule type" value="Genomic_DNA"/>
</dbReference>
<protein>
    <recommendedName>
        <fullName evidence="3">Transposase</fullName>
    </recommendedName>
</protein>
<comment type="caution">
    <text evidence="1">The sequence shown here is derived from an EMBL/GenBank/DDBJ whole genome shotgun (WGS) entry which is preliminary data.</text>
</comment>
<evidence type="ECO:0000313" key="2">
    <source>
        <dbReference type="Proteomes" id="UP000565455"/>
    </source>
</evidence>
<reference evidence="1 2" key="1">
    <citation type="submission" date="2020-08" db="EMBL/GenBank/DDBJ databases">
        <title>Genomic Encyclopedia of Type Strains, Phase IV (KMG-IV): sequencing the most valuable type-strain genomes for metagenomic binning, comparative biology and taxonomic classification.</title>
        <authorList>
            <person name="Goeker M."/>
        </authorList>
    </citation>
    <scope>NUCLEOTIDE SEQUENCE [LARGE SCALE GENOMIC DNA]</scope>
    <source>
        <strain evidence="1 2">DSM 5686</strain>
    </source>
</reference>
<organism evidence="1 2">
    <name type="scientific">Methylobacterium fujisawaense</name>
    <dbReference type="NCBI Taxonomy" id="107400"/>
    <lineage>
        <taxon>Bacteria</taxon>
        <taxon>Pseudomonadati</taxon>
        <taxon>Pseudomonadota</taxon>
        <taxon>Alphaproteobacteria</taxon>
        <taxon>Hyphomicrobiales</taxon>
        <taxon>Methylobacteriaceae</taxon>
        <taxon>Methylobacterium</taxon>
    </lineage>
</organism>
<evidence type="ECO:0008006" key="3">
    <source>
        <dbReference type="Google" id="ProtNLM"/>
    </source>
</evidence>
<accession>A0ABR6DHV0</accession>
<gene>
    <name evidence="1" type="ORF">GGQ91_005120</name>
</gene>
<keyword evidence="2" id="KW-1185">Reference proteome</keyword>
<dbReference type="Proteomes" id="UP000565455">
    <property type="component" value="Unassembled WGS sequence"/>
</dbReference>
<name>A0ABR6DHV0_9HYPH</name>
<proteinExistence type="predicted"/>
<sequence>MRTRAYAARRIAEGRSKLDAFRCLKRCFAREVLTLIIHRQPAINRTRIAA</sequence>